<keyword evidence="2" id="KW-1185">Reference proteome</keyword>
<dbReference type="Proteomes" id="UP000717696">
    <property type="component" value="Unassembled WGS sequence"/>
</dbReference>
<comment type="caution">
    <text evidence="1">The sequence shown here is derived from an EMBL/GenBank/DDBJ whole genome shotgun (WGS) entry which is preliminary data.</text>
</comment>
<organism evidence="1 2">
    <name type="scientific">Dactylonectria estremocensis</name>
    <dbReference type="NCBI Taxonomy" id="1079267"/>
    <lineage>
        <taxon>Eukaryota</taxon>
        <taxon>Fungi</taxon>
        <taxon>Dikarya</taxon>
        <taxon>Ascomycota</taxon>
        <taxon>Pezizomycotina</taxon>
        <taxon>Sordariomycetes</taxon>
        <taxon>Hypocreomycetidae</taxon>
        <taxon>Hypocreales</taxon>
        <taxon>Nectriaceae</taxon>
        <taxon>Dactylonectria</taxon>
    </lineage>
</organism>
<proteinExistence type="predicted"/>
<dbReference type="OrthoDB" id="2142759at2759"/>
<sequence>MRCYDENTFDSGPSRNQMHVRADLLQAFNEDIFTIILKPRRVETSEYVVHAITGNDPEFCVIYHNRPAVNVENVCRQCLLARFARTVMPLASPFIVAGTRRRVVLVDVDFYGRASWGIEEMSGSTLAKHYGYPNPMSLKLSPGADGFDSGCTGWDFGSTRLNPRVPSVTYWGIRSALARMRLKPWPLFNLVIWGRRNR</sequence>
<dbReference type="EMBL" id="JAGMUU010000009">
    <property type="protein sequence ID" value="KAH7145463.1"/>
    <property type="molecule type" value="Genomic_DNA"/>
</dbReference>
<evidence type="ECO:0000313" key="1">
    <source>
        <dbReference type="EMBL" id="KAH7145463.1"/>
    </source>
</evidence>
<dbReference type="AlphaFoldDB" id="A0A9P9ER44"/>
<name>A0A9P9ER44_9HYPO</name>
<evidence type="ECO:0000313" key="2">
    <source>
        <dbReference type="Proteomes" id="UP000717696"/>
    </source>
</evidence>
<accession>A0A9P9ER44</accession>
<gene>
    <name evidence="1" type="ORF">B0J13DRAFT_525001</name>
</gene>
<protein>
    <submittedName>
        <fullName evidence="1">Uncharacterized protein</fullName>
    </submittedName>
</protein>
<reference evidence="1" key="1">
    <citation type="journal article" date="2021" name="Nat. Commun.">
        <title>Genetic determinants of endophytism in the Arabidopsis root mycobiome.</title>
        <authorList>
            <person name="Mesny F."/>
            <person name="Miyauchi S."/>
            <person name="Thiergart T."/>
            <person name="Pickel B."/>
            <person name="Atanasova L."/>
            <person name="Karlsson M."/>
            <person name="Huettel B."/>
            <person name="Barry K.W."/>
            <person name="Haridas S."/>
            <person name="Chen C."/>
            <person name="Bauer D."/>
            <person name="Andreopoulos W."/>
            <person name="Pangilinan J."/>
            <person name="LaButti K."/>
            <person name="Riley R."/>
            <person name="Lipzen A."/>
            <person name="Clum A."/>
            <person name="Drula E."/>
            <person name="Henrissat B."/>
            <person name="Kohler A."/>
            <person name="Grigoriev I.V."/>
            <person name="Martin F.M."/>
            <person name="Hacquard S."/>
        </authorList>
    </citation>
    <scope>NUCLEOTIDE SEQUENCE</scope>
    <source>
        <strain evidence="1">MPI-CAGE-AT-0021</strain>
    </source>
</reference>